<dbReference type="AlphaFoldDB" id="V8QSP9"/>
<gene>
    <name evidence="1" type="ORF">W822_13020</name>
</gene>
<protein>
    <submittedName>
        <fullName evidence="1">Uncharacterized protein</fullName>
    </submittedName>
</protein>
<dbReference type="EMBL" id="AYXT01000010">
    <property type="protein sequence ID" value="ETF02355.1"/>
    <property type="molecule type" value="Genomic_DNA"/>
</dbReference>
<accession>V8QSP9</accession>
<evidence type="ECO:0000313" key="1">
    <source>
        <dbReference type="EMBL" id="ETF02355.1"/>
    </source>
</evidence>
<reference evidence="1 2" key="1">
    <citation type="journal article" date="2014" name="Genome Announc.">
        <title>Draft Genome Sequence of Advenella kashmirensis Strain W13003, a Polycyclic Aromatic Hydrocarbon-Degrading Bacterium.</title>
        <authorList>
            <person name="Wang X."/>
            <person name="Jin D."/>
            <person name="Zhou L."/>
            <person name="Wu L."/>
            <person name="An W."/>
            <person name="Zhao L."/>
        </authorList>
    </citation>
    <scope>NUCLEOTIDE SEQUENCE [LARGE SCALE GENOMIC DNA]</scope>
    <source>
        <strain evidence="1 2">W13003</strain>
    </source>
</reference>
<keyword evidence="2" id="KW-1185">Reference proteome</keyword>
<dbReference type="HOGENOM" id="CLU_3371577_0_0_4"/>
<proteinExistence type="predicted"/>
<name>V8QSP9_9BURK</name>
<sequence>MRKQSDDTVYLTTWAPICLPAHPAAPKPGQQPGK</sequence>
<evidence type="ECO:0000313" key="2">
    <source>
        <dbReference type="Proteomes" id="UP000018733"/>
    </source>
</evidence>
<dbReference type="Proteomes" id="UP000018733">
    <property type="component" value="Unassembled WGS sequence"/>
</dbReference>
<comment type="caution">
    <text evidence="1">The sequence shown here is derived from an EMBL/GenBank/DDBJ whole genome shotgun (WGS) entry which is preliminary data.</text>
</comment>
<organism evidence="1 2">
    <name type="scientific">Advenella kashmirensis W13003</name>
    <dbReference type="NCBI Taxonomy" id="1424334"/>
    <lineage>
        <taxon>Bacteria</taxon>
        <taxon>Pseudomonadati</taxon>
        <taxon>Pseudomonadota</taxon>
        <taxon>Betaproteobacteria</taxon>
        <taxon>Burkholderiales</taxon>
        <taxon>Alcaligenaceae</taxon>
    </lineage>
</organism>